<dbReference type="EMBL" id="AY316747">
    <property type="protein sequence ID" value="AAQ87583.1"/>
    <property type="molecule type" value="Genomic_DNA"/>
</dbReference>
<proteinExistence type="predicted"/>
<accession>Q6W0Y5</accession>
<sequence>MIIDDSAGGMPVKFLQNFGILGRFSCIPRQFAVVWMRRTQAGASARAAGHRKKLLDNQLLSPQSYASVLALAKMQLR</sequence>
<gene>
    <name evidence="1" type="ORF">RNGR00458</name>
</gene>
<protein>
    <submittedName>
        <fullName evidence="1">Uncharacterized protein</fullName>
    </submittedName>
</protein>
<name>Q6W0Y5_SINFN</name>
<dbReference type="AlphaFoldDB" id="Q6W0Y5"/>
<reference evidence="1" key="1">
    <citation type="submission" date="2003-06" db="EMBL/GenBank/DDBJ databases">
        <title>Comparative DNA analysis of two large contigs of the Rhizobium sp. NGR234 megaplasmid 2.</title>
        <authorList>
            <person name="Broughton W.J."/>
            <person name="Perret X."/>
            <person name="Staehelin C."/>
            <person name="Schmitz R.A."/>
            <person name="Raasch C."/>
            <person name="Liesegang H."/>
            <person name="Gottschalk G."/>
            <person name="Streit W.R."/>
        </authorList>
    </citation>
    <scope>NUCLEOTIDE SEQUENCE</scope>
    <source>
        <strain evidence="1">NGR234</strain>
        <plasmid evidence="1">megaplasmid 2</plasmid>
    </source>
</reference>
<evidence type="ECO:0000313" key="1">
    <source>
        <dbReference type="EMBL" id="AAQ87583.1"/>
    </source>
</evidence>
<geneLocation type="plasmid" evidence="1">
    <name>megaplasmid 2</name>
</geneLocation>
<keyword evidence="1" id="KW-0614">Plasmid</keyword>
<organism evidence="1">
    <name type="scientific">Sinorhizobium fredii (strain NBRC 101917 / NGR234)</name>
    <dbReference type="NCBI Taxonomy" id="394"/>
    <lineage>
        <taxon>Bacteria</taxon>
        <taxon>Pseudomonadati</taxon>
        <taxon>Pseudomonadota</taxon>
        <taxon>Alphaproteobacteria</taxon>
        <taxon>Hyphomicrobiales</taxon>
        <taxon>Rhizobiaceae</taxon>
        <taxon>Sinorhizobium/Ensifer group</taxon>
        <taxon>Sinorhizobium</taxon>
    </lineage>
</organism>